<organism evidence="1 2">
    <name type="scientific">Streptomyces niphimycinicus</name>
    <dbReference type="NCBI Taxonomy" id="2842201"/>
    <lineage>
        <taxon>Bacteria</taxon>
        <taxon>Bacillati</taxon>
        <taxon>Actinomycetota</taxon>
        <taxon>Actinomycetes</taxon>
        <taxon>Kitasatosporales</taxon>
        <taxon>Streptomycetaceae</taxon>
        <taxon>Streptomyces</taxon>
    </lineage>
</organism>
<comment type="caution">
    <text evidence="1">The sequence shown here is derived from an EMBL/GenBank/DDBJ whole genome shotgun (WGS) entry which is preliminary data.</text>
</comment>
<evidence type="ECO:0000313" key="2">
    <source>
        <dbReference type="Proteomes" id="UP000720508"/>
    </source>
</evidence>
<proteinExistence type="predicted"/>
<keyword evidence="2" id="KW-1185">Reference proteome</keyword>
<evidence type="ECO:0000313" key="1">
    <source>
        <dbReference type="EMBL" id="MBU3865384.1"/>
    </source>
</evidence>
<dbReference type="EMBL" id="JAHLEM010000154">
    <property type="protein sequence ID" value="MBU3865384.1"/>
    <property type="molecule type" value="Genomic_DNA"/>
</dbReference>
<gene>
    <name evidence="1" type="ORF">KN815_15285</name>
</gene>
<accession>A0ABS6CEV8</accession>
<dbReference type="Proteomes" id="UP000720508">
    <property type="component" value="Unassembled WGS sequence"/>
</dbReference>
<name>A0ABS6CEV8_9ACTN</name>
<reference evidence="1 2" key="1">
    <citation type="submission" date="2021-06" db="EMBL/GenBank/DDBJ databases">
        <authorList>
            <person name="Pan X."/>
        </authorList>
    </citation>
    <scope>NUCLEOTIDE SEQUENCE [LARGE SCALE GENOMIC DNA]</scope>
    <source>
        <strain evidence="1 2">4503</strain>
    </source>
</reference>
<sequence>MHPRLRRSEVGSDADWLVRETGPLFQNPHFAGAEVAATTMKRAVAPVLVHGRTPPLGVRSERIVRVDLRGDAGRLVRWPGSAVLAHDSDGLRPRLSSKFAAEHDRISAG</sequence>
<protein>
    <submittedName>
        <fullName evidence="1">Uncharacterized protein</fullName>
    </submittedName>
</protein>